<evidence type="ECO:0000256" key="1">
    <source>
        <dbReference type="ARBA" id="ARBA00005986"/>
    </source>
</evidence>
<dbReference type="Proteomes" id="UP001433268">
    <property type="component" value="Unassembled WGS sequence"/>
</dbReference>
<evidence type="ECO:0000313" key="3">
    <source>
        <dbReference type="EMBL" id="KAK8067359.1"/>
    </source>
</evidence>
<dbReference type="RefSeq" id="XP_066664112.1">
    <property type="nucleotide sequence ID" value="XM_066818420.1"/>
</dbReference>
<evidence type="ECO:0000259" key="2">
    <source>
        <dbReference type="Pfam" id="PF07110"/>
    </source>
</evidence>
<name>A0ABR1V826_9PEZI</name>
<dbReference type="Pfam" id="PF07110">
    <property type="entry name" value="EthD"/>
    <property type="match status" value="1"/>
</dbReference>
<accession>A0ABR1V826</accession>
<protein>
    <recommendedName>
        <fullName evidence="2">EthD domain-containing protein</fullName>
    </recommendedName>
</protein>
<keyword evidence="4" id="KW-1185">Reference proteome</keyword>
<comment type="similarity">
    <text evidence="1">Belongs to the tpcK family.</text>
</comment>
<dbReference type="GeneID" id="92051480"/>
<evidence type="ECO:0000313" key="4">
    <source>
        <dbReference type="Proteomes" id="UP001433268"/>
    </source>
</evidence>
<reference evidence="3 4" key="1">
    <citation type="submission" date="2023-01" db="EMBL/GenBank/DDBJ databases">
        <title>Analysis of 21 Apiospora genomes using comparative genomics revels a genus with tremendous synthesis potential of carbohydrate active enzymes and secondary metabolites.</title>
        <authorList>
            <person name="Sorensen T."/>
        </authorList>
    </citation>
    <scope>NUCLEOTIDE SEQUENCE [LARGE SCALE GENOMIC DNA]</scope>
    <source>
        <strain evidence="3 4">CBS 114990</strain>
    </source>
</reference>
<organism evidence="3 4">
    <name type="scientific">Apiospora hydei</name>
    <dbReference type="NCBI Taxonomy" id="1337664"/>
    <lineage>
        <taxon>Eukaryota</taxon>
        <taxon>Fungi</taxon>
        <taxon>Dikarya</taxon>
        <taxon>Ascomycota</taxon>
        <taxon>Pezizomycotina</taxon>
        <taxon>Sordariomycetes</taxon>
        <taxon>Xylariomycetidae</taxon>
        <taxon>Amphisphaeriales</taxon>
        <taxon>Apiosporaceae</taxon>
        <taxon>Apiospora</taxon>
    </lineage>
</organism>
<proteinExistence type="inferred from homology"/>
<gene>
    <name evidence="3" type="ORF">PG997_014106</name>
</gene>
<sequence>MASKASPGRLLRLTLQVYRNQASSIEEREKFARDYLAKAAALHAKNGMEMYQQVYTPVGYRNGLDEMNRRSNRGWTIDDHDVTVEFYFRNFAEPNKVNTDPEFQDLQASEGPYVNLVHTVVTLGWVEKYVDGGDVVNIGEDGKSTYPPWSELNDLSTAFPARPAEGATYSLSEETKDGAEAK</sequence>
<dbReference type="InterPro" id="IPR009799">
    <property type="entry name" value="EthD_dom"/>
</dbReference>
<feature type="domain" description="EthD" evidence="2">
    <location>
        <begin position="35"/>
        <end position="113"/>
    </location>
</feature>
<comment type="caution">
    <text evidence="3">The sequence shown here is derived from an EMBL/GenBank/DDBJ whole genome shotgun (WGS) entry which is preliminary data.</text>
</comment>
<dbReference type="EMBL" id="JAQQWN010000009">
    <property type="protein sequence ID" value="KAK8067359.1"/>
    <property type="molecule type" value="Genomic_DNA"/>
</dbReference>